<sequence length="492" mass="54784">MENNTFNTFTWILEDNPPNKQPSNDLATTTVAQQQPQQTQEMANLSNADLFQFLLGEEAEQAALSQPNSAFHTDEDSSANENLVVKTDPTSTTRKPKRSNGGLPAASTGRLDFRPINDQIPDSQLKAMTSKERRQLRNKISARNFRNRRKGNKCYIVGGGEYIGSLEDELNQQKAENSQLKLELKWIKQKMEALQKENDKLRVDLVLSGINLTHSNNTQAPTAMSVASNNSPSPYLLDSTNLLNSTMNISSFSSNSPSSSSDNSTLSSPPKLFSDFPENWDFVLPTENNQNSTDTYLSHALLPDWNINRILEKETSTAMVSNSSSSPLIQQYPLLAPALMSIVLAHAMTMSTDEILATAKLNPLPTMHVAFDNKNPFRGSNMMTDKEAKAVWDILEPLTLMQARNEKLAIKPVEQNEQPDEQPRVCLILWIQSRICRYLCEFAASHCTANTLPSSSSSPGSSAAAETEQETPKKFILCRQFQKAKRYITACQ</sequence>
<dbReference type="Proteomes" id="UP000054107">
    <property type="component" value="Unassembled WGS sequence"/>
</dbReference>
<dbReference type="AlphaFoldDB" id="A0A0B7MWB5"/>
<organism evidence="6 7">
    <name type="scientific">Parasitella parasitica</name>
    <dbReference type="NCBI Taxonomy" id="35722"/>
    <lineage>
        <taxon>Eukaryota</taxon>
        <taxon>Fungi</taxon>
        <taxon>Fungi incertae sedis</taxon>
        <taxon>Mucoromycota</taxon>
        <taxon>Mucoromycotina</taxon>
        <taxon>Mucoromycetes</taxon>
        <taxon>Mucorales</taxon>
        <taxon>Mucorineae</taxon>
        <taxon>Mucoraceae</taxon>
        <taxon>Parasitella</taxon>
    </lineage>
</organism>
<dbReference type="PROSITE" id="PS00036">
    <property type="entry name" value="BZIP_BASIC"/>
    <property type="match status" value="1"/>
</dbReference>
<feature type="region of interest" description="Disordered" evidence="4">
    <location>
        <begin position="251"/>
        <end position="270"/>
    </location>
</feature>
<protein>
    <recommendedName>
        <fullName evidence="5">BZIP domain-containing protein</fullName>
    </recommendedName>
</protein>
<dbReference type="PANTHER" id="PTHR40621">
    <property type="entry name" value="TRANSCRIPTION FACTOR KAPC-RELATED"/>
    <property type="match status" value="1"/>
</dbReference>
<dbReference type="InterPro" id="IPR050936">
    <property type="entry name" value="AP-1-like"/>
</dbReference>
<feature type="coiled-coil region" evidence="3">
    <location>
        <begin position="163"/>
        <end position="204"/>
    </location>
</feature>
<dbReference type="STRING" id="35722.A0A0B7MWB5"/>
<dbReference type="SUPFAM" id="SSF57959">
    <property type="entry name" value="Leucine zipper domain"/>
    <property type="match status" value="1"/>
</dbReference>
<keyword evidence="7" id="KW-1185">Reference proteome</keyword>
<comment type="subcellular location">
    <subcellularLocation>
        <location evidence="1">Nucleus</location>
    </subcellularLocation>
</comment>
<feature type="domain" description="BZIP" evidence="5">
    <location>
        <begin position="133"/>
        <end position="148"/>
    </location>
</feature>
<evidence type="ECO:0000256" key="3">
    <source>
        <dbReference type="SAM" id="Coils"/>
    </source>
</evidence>
<accession>A0A0B7MWB5</accession>
<evidence type="ECO:0000259" key="5">
    <source>
        <dbReference type="PROSITE" id="PS00036"/>
    </source>
</evidence>
<evidence type="ECO:0000256" key="2">
    <source>
        <dbReference type="ARBA" id="ARBA00023242"/>
    </source>
</evidence>
<keyword evidence="3" id="KW-0175">Coiled coil</keyword>
<reference evidence="6 7" key="1">
    <citation type="submission" date="2014-09" db="EMBL/GenBank/DDBJ databases">
        <authorList>
            <person name="Ellenberger Sabrina"/>
        </authorList>
    </citation>
    <scope>NUCLEOTIDE SEQUENCE [LARGE SCALE GENOMIC DNA]</scope>
    <source>
        <strain evidence="6 7">CBS 412.66</strain>
    </source>
</reference>
<dbReference type="Gene3D" id="1.20.5.170">
    <property type="match status" value="1"/>
</dbReference>
<name>A0A0B7MWB5_9FUNG</name>
<proteinExistence type="predicted"/>
<dbReference type="GO" id="GO:0001228">
    <property type="term" value="F:DNA-binding transcription activator activity, RNA polymerase II-specific"/>
    <property type="evidence" value="ECO:0007669"/>
    <property type="project" value="TreeGrafter"/>
</dbReference>
<gene>
    <name evidence="6" type="primary">PARPA_04026.1 scaffold 10876</name>
</gene>
<evidence type="ECO:0000256" key="1">
    <source>
        <dbReference type="ARBA" id="ARBA00004123"/>
    </source>
</evidence>
<dbReference type="CDD" id="cd14810">
    <property type="entry name" value="bZIP_u1"/>
    <property type="match status" value="1"/>
</dbReference>
<feature type="region of interest" description="Disordered" evidence="4">
    <location>
        <begin position="64"/>
        <end position="135"/>
    </location>
</feature>
<dbReference type="InterPro" id="IPR046347">
    <property type="entry name" value="bZIP_sf"/>
</dbReference>
<evidence type="ECO:0000313" key="6">
    <source>
        <dbReference type="EMBL" id="CEP10356.1"/>
    </source>
</evidence>
<feature type="compositionally biased region" description="Low complexity" evidence="4">
    <location>
        <begin position="251"/>
        <end position="268"/>
    </location>
</feature>
<dbReference type="PANTHER" id="PTHR40621:SF10">
    <property type="entry name" value="BZIP DOMAIN-CONTAINING PROTEIN"/>
    <property type="match status" value="1"/>
</dbReference>
<dbReference type="InterPro" id="IPR004827">
    <property type="entry name" value="bZIP"/>
</dbReference>
<dbReference type="OrthoDB" id="5571888at2759"/>
<evidence type="ECO:0000256" key="4">
    <source>
        <dbReference type="SAM" id="MobiDB-lite"/>
    </source>
</evidence>
<evidence type="ECO:0000313" key="7">
    <source>
        <dbReference type="Proteomes" id="UP000054107"/>
    </source>
</evidence>
<dbReference type="SMART" id="SM00338">
    <property type="entry name" value="BRLZ"/>
    <property type="match status" value="1"/>
</dbReference>
<dbReference type="EMBL" id="LN723807">
    <property type="protein sequence ID" value="CEP10356.1"/>
    <property type="molecule type" value="Genomic_DNA"/>
</dbReference>
<dbReference type="GO" id="GO:0090575">
    <property type="term" value="C:RNA polymerase II transcription regulator complex"/>
    <property type="evidence" value="ECO:0007669"/>
    <property type="project" value="TreeGrafter"/>
</dbReference>
<keyword evidence="2" id="KW-0539">Nucleus</keyword>
<dbReference type="GO" id="GO:0000976">
    <property type="term" value="F:transcription cis-regulatory region binding"/>
    <property type="evidence" value="ECO:0007669"/>
    <property type="project" value="InterPro"/>
</dbReference>